<dbReference type="GO" id="GO:0051205">
    <property type="term" value="P:protein insertion into membrane"/>
    <property type="evidence" value="ECO:0007669"/>
    <property type="project" value="UniProtKB-UniRule"/>
</dbReference>
<dbReference type="GO" id="GO:0009279">
    <property type="term" value="C:cell outer membrane"/>
    <property type="evidence" value="ECO:0007669"/>
    <property type="project" value="UniProtKB-SubCell"/>
</dbReference>
<dbReference type="GO" id="GO:0043165">
    <property type="term" value="P:Gram-negative-bacterium-type cell outer membrane assembly"/>
    <property type="evidence" value="ECO:0007669"/>
    <property type="project" value="UniProtKB-UniRule"/>
</dbReference>
<evidence type="ECO:0000313" key="8">
    <source>
        <dbReference type="Proteomes" id="UP000189542"/>
    </source>
</evidence>
<comment type="subcellular location">
    <subcellularLocation>
        <location evidence="4">Cell outer membrane</location>
        <topology evidence="4">Lipid-anchor</topology>
    </subcellularLocation>
</comment>
<dbReference type="NCBIfam" id="TIGR03302">
    <property type="entry name" value="OM_YfiO"/>
    <property type="match status" value="1"/>
</dbReference>
<sequence length="258" mass="30071">MYRFVLTIFFISTLSFLASCKHQNQPSQNFIFPSISDKKYQRNLYEKAVELLENKNFEKASGKFYSFSKELPFNDVARKALLMSAFAKYKTKKYLSSASLGEEYIAQYPNSEDIDYVYYLVGMSYAQKILNVSYDQHPTQSMVQYMSEIVEKYPQSPYFKGAQFYLSIGRNQLAGQEMYVGRYYLKNKEYVSAILRFQLVIANYFDTEQVEEAMARLVEAYFMLGLVDEATSMASVIQQKYPEGLWSDYVSNLVQLNK</sequence>
<evidence type="ECO:0000256" key="2">
    <source>
        <dbReference type="ARBA" id="ARBA00023136"/>
    </source>
</evidence>
<keyword evidence="3 4" id="KW-0998">Cell outer membrane</keyword>
<comment type="similarity">
    <text evidence="4">Belongs to the BamD family.</text>
</comment>
<comment type="function">
    <text evidence="4">Part of the outer membrane protein assembly complex, which is involved in assembly and insertion of beta-barrel proteins into the outer membrane.</text>
</comment>
<dbReference type="Pfam" id="PF13525">
    <property type="entry name" value="YfiO"/>
    <property type="match status" value="1"/>
</dbReference>
<keyword evidence="4" id="KW-0449">Lipoprotein</keyword>
<proteinExistence type="inferred from homology"/>
<organism evidence="7 8">
    <name type="scientific">Candidatus Liberibacter solanacearum</name>
    <dbReference type="NCBI Taxonomy" id="556287"/>
    <lineage>
        <taxon>Bacteria</taxon>
        <taxon>Pseudomonadati</taxon>
        <taxon>Pseudomonadota</taxon>
        <taxon>Alphaproteobacteria</taxon>
        <taxon>Hyphomicrobiales</taxon>
        <taxon>Rhizobiaceae</taxon>
        <taxon>Liberibacter</taxon>
    </lineage>
</organism>
<dbReference type="OrthoDB" id="9804044at2"/>
<protein>
    <recommendedName>
        <fullName evidence="4">Outer membrane protein assembly factor BamD</fullName>
    </recommendedName>
</protein>
<name>A0A1V2N6W5_9HYPH</name>
<evidence type="ECO:0000259" key="6">
    <source>
        <dbReference type="Pfam" id="PF13525"/>
    </source>
</evidence>
<dbReference type="HAMAP" id="MF_00922">
    <property type="entry name" value="OM_assembly_BamD"/>
    <property type="match status" value="1"/>
</dbReference>
<evidence type="ECO:0000313" key="7">
    <source>
        <dbReference type="EMBL" id="ONI58440.1"/>
    </source>
</evidence>
<reference evidence="7 8" key="1">
    <citation type="journal article" date="2017" name="PLoS ONE">
        <title>Genomic sequence of 'Candidatus Liberibacter solanacearum' haplotype C and its comparison with haplotype A and B genomes.</title>
        <authorList>
            <person name="Wang J."/>
            <person name="Haapalainen M."/>
            <person name="Schott T."/>
            <person name="Thompson S.M."/>
            <person name="Smith G.R."/>
            <person name="Nissinen A.I."/>
            <person name="Pirhonen M."/>
        </authorList>
    </citation>
    <scope>NUCLEOTIDE SEQUENCE [LARGE SCALE GENOMIC DNA]</scope>
    <source>
        <strain evidence="7 8">FIN111</strain>
    </source>
</reference>
<feature type="chain" id="PRO_5013409608" description="Outer membrane protein assembly factor BamD" evidence="5">
    <location>
        <begin position="18"/>
        <end position="258"/>
    </location>
</feature>
<accession>A0A1V2N6W5</accession>
<dbReference type="RefSeq" id="WP_076969236.1">
    <property type="nucleotide sequence ID" value="NZ_LVWB01000015.1"/>
</dbReference>
<keyword evidence="1 4" id="KW-0732">Signal</keyword>
<dbReference type="Gene3D" id="1.25.40.10">
    <property type="entry name" value="Tetratricopeptide repeat domain"/>
    <property type="match status" value="1"/>
</dbReference>
<comment type="caution">
    <text evidence="7">The sequence shown here is derived from an EMBL/GenBank/DDBJ whole genome shotgun (WGS) entry which is preliminary data.</text>
</comment>
<evidence type="ECO:0000256" key="4">
    <source>
        <dbReference type="HAMAP-Rule" id="MF_00922"/>
    </source>
</evidence>
<dbReference type="InterPro" id="IPR017689">
    <property type="entry name" value="BamD"/>
</dbReference>
<evidence type="ECO:0000256" key="5">
    <source>
        <dbReference type="SAM" id="SignalP"/>
    </source>
</evidence>
<dbReference type="PROSITE" id="PS51257">
    <property type="entry name" value="PROKAR_LIPOPROTEIN"/>
    <property type="match status" value="1"/>
</dbReference>
<evidence type="ECO:0000256" key="1">
    <source>
        <dbReference type="ARBA" id="ARBA00022729"/>
    </source>
</evidence>
<dbReference type="EMBL" id="LVWB01000015">
    <property type="protein sequence ID" value="ONI58440.1"/>
    <property type="molecule type" value="Genomic_DNA"/>
</dbReference>
<evidence type="ECO:0000256" key="3">
    <source>
        <dbReference type="ARBA" id="ARBA00023237"/>
    </source>
</evidence>
<dbReference type="InterPro" id="IPR011990">
    <property type="entry name" value="TPR-like_helical_dom_sf"/>
</dbReference>
<feature type="domain" description="Outer membrane lipoprotein BamD-like" evidence="6">
    <location>
        <begin position="39"/>
        <end position="232"/>
    </location>
</feature>
<feature type="signal peptide" evidence="5">
    <location>
        <begin position="1"/>
        <end position="17"/>
    </location>
</feature>
<comment type="subunit">
    <text evidence="4">Part of the Bam complex.</text>
</comment>
<dbReference type="AlphaFoldDB" id="A0A1V2N6W5"/>
<dbReference type="Proteomes" id="UP000189542">
    <property type="component" value="Unassembled WGS sequence"/>
</dbReference>
<dbReference type="InterPro" id="IPR039565">
    <property type="entry name" value="BamD-like"/>
</dbReference>
<keyword evidence="4" id="KW-0564">Palmitate</keyword>
<gene>
    <name evidence="4" type="primary">bamD</name>
    <name evidence="7" type="ORF">AYO25_05235</name>
</gene>
<keyword evidence="2 4" id="KW-0472">Membrane</keyword>